<evidence type="ECO:0000313" key="3">
    <source>
        <dbReference type="EnsemblPlants" id="PNT66767"/>
    </source>
</evidence>
<name>A0A2K2CXK8_BRADI</name>
<dbReference type="EnsemblPlants" id="PNT66767">
    <property type="protein sequence ID" value="PNT66767"/>
    <property type="gene ID" value="BRADI_3g16767v3"/>
</dbReference>
<gene>
    <name evidence="2" type="ORF">BRADI_3g16767v3</name>
</gene>
<dbReference type="AlphaFoldDB" id="A0A2K2CXK8"/>
<reference evidence="2" key="2">
    <citation type="submission" date="2017-06" db="EMBL/GenBank/DDBJ databases">
        <title>WGS assembly of Brachypodium distachyon.</title>
        <authorList>
            <consortium name="The International Brachypodium Initiative"/>
            <person name="Lucas S."/>
            <person name="Harmon-Smith M."/>
            <person name="Lail K."/>
            <person name="Tice H."/>
            <person name="Grimwood J."/>
            <person name="Bruce D."/>
            <person name="Barry K."/>
            <person name="Shu S."/>
            <person name="Lindquist E."/>
            <person name="Wang M."/>
            <person name="Pitluck S."/>
            <person name="Vogel J.P."/>
            <person name="Garvin D.F."/>
            <person name="Mockler T.C."/>
            <person name="Schmutz J."/>
            <person name="Rokhsar D."/>
            <person name="Bevan M.W."/>
        </authorList>
    </citation>
    <scope>NUCLEOTIDE SEQUENCE</scope>
    <source>
        <strain evidence="2">Bd21</strain>
    </source>
</reference>
<reference evidence="2 3" key="1">
    <citation type="journal article" date="2010" name="Nature">
        <title>Genome sequencing and analysis of the model grass Brachypodium distachyon.</title>
        <authorList>
            <consortium name="International Brachypodium Initiative"/>
        </authorList>
    </citation>
    <scope>NUCLEOTIDE SEQUENCE [LARGE SCALE GENOMIC DNA]</scope>
    <source>
        <strain evidence="2 3">Bd21</strain>
    </source>
</reference>
<feature type="signal peptide" evidence="1">
    <location>
        <begin position="1"/>
        <end position="19"/>
    </location>
</feature>
<proteinExistence type="predicted"/>
<organism evidence="2">
    <name type="scientific">Brachypodium distachyon</name>
    <name type="common">Purple false brome</name>
    <name type="synonym">Trachynia distachya</name>
    <dbReference type="NCBI Taxonomy" id="15368"/>
    <lineage>
        <taxon>Eukaryota</taxon>
        <taxon>Viridiplantae</taxon>
        <taxon>Streptophyta</taxon>
        <taxon>Embryophyta</taxon>
        <taxon>Tracheophyta</taxon>
        <taxon>Spermatophyta</taxon>
        <taxon>Magnoliopsida</taxon>
        <taxon>Liliopsida</taxon>
        <taxon>Poales</taxon>
        <taxon>Poaceae</taxon>
        <taxon>BOP clade</taxon>
        <taxon>Pooideae</taxon>
        <taxon>Stipodae</taxon>
        <taxon>Brachypodieae</taxon>
        <taxon>Brachypodium</taxon>
    </lineage>
</organism>
<protein>
    <recommendedName>
        <fullName evidence="5">Xylanase inhibitor N-terminal domain-containing protein</fullName>
    </recommendedName>
</protein>
<keyword evidence="1" id="KW-0732">Signal</keyword>
<dbReference type="Gramene" id="PNT66767">
    <property type="protein sequence ID" value="PNT66767"/>
    <property type="gene ID" value="BRADI_3g16767v3"/>
</dbReference>
<dbReference type="InParanoid" id="A0A2K2CXK8"/>
<evidence type="ECO:0008006" key="5">
    <source>
        <dbReference type="Google" id="ProtNLM"/>
    </source>
</evidence>
<accession>A0A2K2CXK8</accession>
<keyword evidence="4" id="KW-1185">Reference proteome</keyword>
<dbReference type="EMBL" id="CM000882">
    <property type="protein sequence ID" value="PNT66767.1"/>
    <property type="molecule type" value="Genomic_DNA"/>
</dbReference>
<evidence type="ECO:0000313" key="2">
    <source>
        <dbReference type="EMBL" id="PNT66767.1"/>
    </source>
</evidence>
<evidence type="ECO:0000313" key="4">
    <source>
        <dbReference type="Proteomes" id="UP000008810"/>
    </source>
</evidence>
<feature type="chain" id="PRO_5036043316" description="Xylanase inhibitor N-terminal domain-containing protein" evidence="1">
    <location>
        <begin position="20"/>
        <end position="119"/>
    </location>
</feature>
<dbReference type="Proteomes" id="UP000008810">
    <property type="component" value="Chromosome 3"/>
</dbReference>
<reference evidence="3" key="3">
    <citation type="submission" date="2018-08" db="UniProtKB">
        <authorList>
            <consortium name="EnsemblPlants"/>
        </authorList>
    </citation>
    <scope>IDENTIFICATION</scope>
    <source>
        <strain evidence="3">cv. Bd21</strain>
    </source>
</reference>
<evidence type="ECO:0000256" key="1">
    <source>
        <dbReference type="SAM" id="SignalP"/>
    </source>
</evidence>
<sequence>MYAFLLLALFLQSLTLCTAESPRLPPVPLSLPNRLHPATDLFQIGFTHTGTSGGCAAPCALRLPSAGSIGPSESGSGRSCLQASRPPTHHGFYSGLGAGGSLRCGRLRRPRQYHRTCLL</sequence>